<gene>
    <name evidence="2" type="primary">gctC</name>
</gene>
<reference evidence="2" key="1">
    <citation type="journal article" date="2013" name="J. Bacteriol.">
        <title>Pasteurella multocida Heddleston Serovar 3 and 4 Strains Share a Common Lipopolysaccharide Biosynthesis Locus but Display both Inter- and Intrastrain Lipopolysaccharide Heterogeneity.</title>
        <authorList>
            <person name="Harper M."/>
            <person name="St Michael F."/>
            <person name="John M."/>
            <person name="Vinogradov E."/>
            <person name="Steen J.A."/>
            <person name="van Dorsten L."/>
            <person name="Steen J.A."/>
            <person name="Turni C."/>
            <person name="Blackall P.J."/>
            <person name="Adler B."/>
            <person name="Cox A.D."/>
            <person name="Boyce J.D."/>
        </authorList>
    </citation>
    <scope>NUCLEOTIDE SEQUENCE</scope>
</reference>
<dbReference type="EMBL" id="KF314826">
    <property type="protein sequence ID" value="AGV31001.1"/>
    <property type="molecule type" value="Genomic_DNA"/>
</dbReference>
<dbReference type="AlphaFoldDB" id="T2CD67"/>
<dbReference type="CDD" id="cd06532">
    <property type="entry name" value="Glyco_transf_25"/>
    <property type="match status" value="1"/>
</dbReference>
<organism evidence="2">
    <name type="scientific">Pasteurella multocida subsp. multocida</name>
    <dbReference type="NCBI Taxonomy" id="44283"/>
    <lineage>
        <taxon>Bacteria</taxon>
        <taxon>Pseudomonadati</taxon>
        <taxon>Pseudomonadota</taxon>
        <taxon>Gammaproteobacteria</taxon>
        <taxon>Pasteurellales</taxon>
        <taxon>Pasteurellaceae</taxon>
        <taxon>Pasteurella</taxon>
    </lineage>
</organism>
<accession>T2CD67</accession>
<protein>
    <submittedName>
        <fullName evidence="2">GctC</fullName>
    </submittedName>
</protein>
<sequence length="225" mass="25551">MDKMEQFPPIFVISLKNSARREIIAQRLNGLKLNFQFIDGVNGKTLSQNELNKVDYTFYPQRFAARKPLTVGEIGCAMSHLSIYQMMCNEKIARAIILEDDAIVSHEFEAIVKDSLKKVSKNVEILFYDHGKAKSYCWKKTLVENYRLVHYRKPSKTSKRAIMCATAYLITLSGAQKLLQIAYPIRMPADYLTGALQLTGLKAYGVEPPCVFKGAISEIDAMEQR</sequence>
<feature type="domain" description="Glycosyl transferase family 25" evidence="1">
    <location>
        <begin position="8"/>
        <end position="193"/>
    </location>
</feature>
<dbReference type="InterPro" id="IPR002654">
    <property type="entry name" value="Glyco_trans_25"/>
</dbReference>
<dbReference type="Pfam" id="PF01755">
    <property type="entry name" value="Glyco_transf_25"/>
    <property type="match status" value="1"/>
</dbReference>
<evidence type="ECO:0000313" key="2">
    <source>
        <dbReference type="EMBL" id="AGV31001.1"/>
    </source>
</evidence>
<evidence type="ECO:0000259" key="1">
    <source>
        <dbReference type="Pfam" id="PF01755"/>
    </source>
</evidence>
<name>T2CD67_PASMD</name>
<proteinExistence type="predicted"/>